<sequence length="203" mass="23071">MVGFNCKSSFYRMKNIFKGGFLTAIFICFTNFLHAEILLNDNILNTAIEQNITLSSKQIHELTGVNIALALSDKKDFESLKSYEANLSKPYILLVFSKASHKVDILASDDAMKYFDKEGVLSPYPEKGTILPILANPKQKDIYNAAILNGYADIADQVANHFNIKPFYGNSNRYTLNIMRILIYGFLCVAILMLVQRKIKRRR</sequence>
<proteinExistence type="predicted"/>
<dbReference type="EMBL" id="AAKYAN010000003">
    <property type="protein sequence ID" value="ECW8954292.1"/>
    <property type="molecule type" value="Genomic_DNA"/>
</dbReference>
<reference evidence="2 3" key="1">
    <citation type="submission" date="2019-09" db="EMBL/GenBank/DDBJ databases">
        <authorList>
            <consortium name="PulseNet: The National Subtyping Network for Foodborne Disease Surveillance"/>
            <person name="Tarr C.L."/>
            <person name="Trees E."/>
            <person name="Katz L.S."/>
            <person name="Carleton-Romer H.A."/>
            <person name="Stroika S."/>
            <person name="Kucerova Z."/>
            <person name="Roache K.F."/>
            <person name="Sabol A.L."/>
            <person name="Besser J."/>
            <person name="Gerner-Smidt P."/>
        </authorList>
    </citation>
    <scope>NUCLEOTIDE SEQUENCE [LARGE SCALE GENOMIC DNA]</scope>
    <source>
        <strain evidence="2 3">PNUSAC011760</strain>
    </source>
</reference>
<evidence type="ECO:0000313" key="2">
    <source>
        <dbReference type="EMBL" id="ECW8954292.1"/>
    </source>
</evidence>
<keyword evidence="1" id="KW-0812">Transmembrane</keyword>
<evidence type="ECO:0000313" key="3">
    <source>
        <dbReference type="Proteomes" id="UP000440714"/>
    </source>
</evidence>
<keyword evidence="1" id="KW-1133">Transmembrane helix</keyword>
<evidence type="ECO:0000256" key="1">
    <source>
        <dbReference type="SAM" id="Phobius"/>
    </source>
</evidence>
<name>A0A5L8M3Q8_CAMLA</name>
<protein>
    <recommendedName>
        <fullName evidence="4">TPM domain-containing protein</fullName>
    </recommendedName>
</protein>
<keyword evidence="1" id="KW-0472">Membrane</keyword>
<dbReference type="Proteomes" id="UP000440714">
    <property type="component" value="Unassembled WGS sequence"/>
</dbReference>
<organism evidence="2 3">
    <name type="scientific">Campylobacter lari</name>
    <dbReference type="NCBI Taxonomy" id="201"/>
    <lineage>
        <taxon>Bacteria</taxon>
        <taxon>Pseudomonadati</taxon>
        <taxon>Campylobacterota</taxon>
        <taxon>Epsilonproteobacteria</taxon>
        <taxon>Campylobacterales</taxon>
        <taxon>Campylobacteraceae</taxon>
        <taxon>Campylobacter</taxon>
    </lineage>
</organism>
<dbReference type="AlphaFoldDB" id="A0A5L8M3Q8"/>
<evidence type="ECO:0008006" key="4">
    <source>
        <dbReference type="Google" id="ProtNLM"/>
    </source>
</evidence>
<comment type="caution">
    <text evidence="2">The sequence shown here is derived from an EMBL/GenBank/DDBJ whole genome shotgun (WGS) entry which is preliminary data.</text>
</comment>
<accession>A0A5L8M3Q8</accession>
<feature type="transmembrane region" description="Helical" evidence="1">
    <location>
        <begin position="174"/>
        <end position="195"/>
    </location>
</feature>
<gene>
    <name evidence="2" type="ORF">F5R70_02360</name>
</gene>